<evidence type="ECO:0000313" key="3">
    <source>
        <dbReference type="EMBL" id="CAF3721146.1"/>
    </source>
</evidence>
<dbReference type="EMBL" id="CAJOBE010001173">
    <property type="protein sequence ID" value="CAF3721146.1"/>
    <property type="molecule type" value="Genomic_DNA"/>
</dbReference>
<dbReference type="Proteomes" id="UP000663823">
    <property type="component" value="Unassembled WGS sequence"/>
</dbReference>
<evidence type="ECO:0000313" key="4">
    <source>
        <dbReference type="EMBL" id="CAF3767190.1"/>
    </source>
</evidence>
<dbReference type="EMBL" id="CAJOBD010001154">
    <property type="protein sequence ID" value="CAF3767190.1"/>
    <property type="molecule type" value="Genomic_DNA"/>
</dbReference>
<name>A0A818W6S1_9BILA</name>
<organism evidence="3 5">
    <name type="scientific">Rotaria sordida</name>
    <dbReference type="NCBI Taxonomy" id="392033"/>
    <lineage>
        <taxon>Eukaryota</taxon>
        <taxon>Metazoa</taxon>
        <taxon>Spiralia</taxon>
        <taxon>Gnathifera</taxon>
        <taxon>Rotifera</taxon>
        <taxon>Eurotatoria</taxon>
        <taxon>Bdelloidea</taxon>
        <taxon>Philodinida</taxon>
        <taxon>Philodinidae</taxon>
        <taxon>Rotaria</taxon>
    </lineage>
</organism>
<comment type="caution">
    <text evidence="3">The sequence shown here is derived from an EMBL/GenBank/DDBJ whole genome shotgun (WGS) entry which is preliminary data.</text>
</comment>
<protein>
    <submittedName>
        <fullName evidence="3">Uncharacterized protein</fullName>
    </submittedName>
</protein>
<dbReference type="EMBL" id="CAJOAX010001060">
    <property type="protein sequence ID" value="CAF3681198.1"/>
    <property type="molecule type" value="Genomic_DNA"/>
</dbReference>
<feature type="compositionally biased region" description="Polar residues" evidence="1">
    <location>
        <begin position="11"/>
        <end position="23"/>
    </location>
</feature>
<dbReference type="AlphaFoldDB" id="A0A818W6S1"/>
<evidence type="ECO:0000256" key="1">
    <source>
        <dbReference type="SAM" id="MobiDB-lite"/>
    </source>
</evidence>
<evidence type="ECO:0000313" key="2">
    <source>
        <dbReference type="EMBL" id="CAF3681198.1"/>
    </source>
</evidence>
<dbReference type="Proteomes" id="UP000663836">
    <property type="component" value="Unassembled WGS sequence"/>
</dbReference>
<gene>
    <name evidence="3" type="ORF">FNK824_LOCUS10475</name>
    <name evidence="4" type="ORF">JBS370_LOCUS13466</name>
    <name evidence="2" type="ORF">OTI717_LOCUS11233</name>
</gene>
<proteinExistence type="predicted"/>
<reference evidence="3" key="1">
    <citation type="submission" date="2021-02" db="EMBL/GenBank/DDBJ databases">
        <authorList>
            <person name="Nowell W R."/>
        </authorList>
    </citation>
    <scope>NUCLEOTIDE SEQUENCE</scope>
</reference>
<sequence>MGDESGDSEKSNSTMSLMPTSNKLGDDDAKISFTTIKTDGLEHTSKDYPTSIYDALSTVIQIMKNIADDLPRMFANELQMNYNDSQSNQIHTLELLIDGS</sequence>
<accession>A0A818W6S1</accession>
<evidence type="ECO:0000313" key="5">
    <source>
        <dbReference type="Proteomes" id="UP000663874"/>
    </source>
</evidence>
<feature type="region of interest" description="Disordered" evidence="1">
    <location>
        <begin position="1"/>
        <end position="28"/>
    </location>
</feature>
<dbReference type="Proteomes" id="UP000663874">
    <property type="component" value="Unassembled WGS sequence"/>
</dbReference>